<dbReference type="GO" id="GO:0031956">
    <property type="term" value="F:medium-chain fatty acid-CoA ligase activity"/>
    <property type="evidence" value="ECO:0007669"/>
    <property type="project" value="TreeGrafter"/>
</dbReference>
<dbReference type="PANTHER" id="PTHR43201">
    <property type="entry name" value="ACYL-COA SYNTHETASE"/>
    <property type="match status" value="1"/>
</dbReference>
<dbReference type="InterPro" id="IPR000873">
    <property type="entry name" value="AMP-dep_synth/lig_dom"/>
</dbReference>
<dbReference type="GO" id="GO:0006631">
    <property type="term" value="P:fatty acid metabolic process"/>
    <property type="evidence" value="ECO:0007669"/>
    <property type="project" value="TreeGrafter"/>
</dbReference>
<dbReference type="GO" id="GO:0009234">
    <property type="term" value="P:menaquinone biosynthetic process"/>
    <property type="evidence" value="ECO:0007669"/>
    <property type="project" value="UniProtKB-KW"/>
</dbReference>
<keyword evidence="3 9" id="KW-0436">Ligase</keyword>
<comment type="similarity">
    <text evidence="1">Belongs to the ATP-dependent AMP-binding enzyme family.</text>
</comment>
<protein>
    <submittedName>
        <fullName evidence="9">O-succinylbenzoate--CoA ligase</fullName>
        <ecNumber evidence="9">6.2.1.26</ecNumber>
    </submittedName>
</protein>
<sequence length="563" mass="61036">MRDWLTHRARATPDATAIVSADDDETWSYEALDRAVEEAAGRLCALGIQQTDTVALLLPTTVTAVGLFHAGMRLGLTIVPLSNRLTPRELADRIERSDSALVVCSAETEQVAVEAAGETPVATVDEPQWEGVASIPETEPAEIEPYEWERSDPQLLLSTSGTTGKPKLVTLTMGNLLASAVASGFKLGIDPADRWLVTLSLAHMGGIAPLFRSTLYGTTVVLRSEFEAGRTADDIDRHGVTIVSLVPTMLLSMLDSRGTLSDSLRVVLLGGAPASTALIDRCRNYSVPVFPTYGMTETASQIATARQSEAFERPDTVGRPLLWTDVTIVDSDDEPVSPGEQGEIIVGGPTVTPGYYQDQERTSEAFCEYGLRTGDIGYEDDDGYLYILNRVDDRINTGGENVDPGEVVEVLLSHPTITDAAVVGIPDETWNERVAALVCRSDESVSADDIDAFCRERLAGFKLPRFLTFTDEIPRTVSGTIDRSTVREQLLSFAKSIREAHQIPDAESDDVLVPDELVSDDIATAEETKNSEAHTPESQTEETTTEPTEPQSNESDTDESVQE</sequence>
<dbReference type="NCBIfam" id="TIGR01923">
    <property type="entry name" value="menE"/>
    <property type="match status" value="1"/>
</dbReference>
<evidence type="ECO:0000256" key="2">
    <source>
        <dbReference type="ARBA" id="ARBA00022428"/>
    </source>
</evidence>
<feature type="domain" description="AMP-binding enzyme C-terminal" evidence="8">
    <location>
        <begin position="409"/>
        <end position="479"/>
    </location>
</feature>
<dbReference type="InterPro" id="IPR025110">
    <property type="entry name" value="AMP-bd_C"/>
</dbReference>
<dbReference type="Gene3D" id="3.30.300.30">
    <property type="match status" value="1"/>
</dbReference>
<evidence type="ECO:0000313" key="9">
    <source>
        <dbReference type="EMBL" id="MCL9816923.1"/>
    </source>
</evidence>
<feature type="region of interest" description="Disordered" evidence="6">
    <location>
        <begin position="505"/>
        <end position="563"/>
    </location>
</feature>
<feature type="compositionally biased region" description="Acidic residues" evidence="6">
    <location>
        <begin position="506"/>
        <end position="519"/>
    </location>
</feature>
<dbReference type="Gene3D" id="3.40.50.12780">
    <property type="entry name" value="N-terminal domain of ligase-like"/>
    <property type="match status" value="1"/>
</dbReference>
<evidence type="ECO:0000256" key="4">
    <source>
        <dbReference type="ARBA" id="ARBA00022741"/>
    </source>
</evidence>
<evidence type="ECO:0000256" key="6">
    <source>
        <dbReference type="SAM" id="MobiDB-lite"/>
    </source>
</evidence>
<dbReference type="EC" id="6.2.1.26" evidence="9"/>
<dbReference type="RefSeq" id="WP_250583848.1">
    <property type="nucleotide sequence ID" value="NZ_JAKRVX010000003.1"/>
</dbReference>
<keyword evidence="2" id="KW-0474">Menaquinone biosynthesis</keyword>
<evidence type="ECO:0000313" key="10">
    <source>
        <dbReference type="Proteomes" id="UP001203207"/>
    </source>
</evidence>
<dbReference type="Proteomes" id="UP001203207">
    <property type="component" value="Unassembled WGS sequence"/>
</dbReference>
<dbReference type="Pfam" id="PF13193">
    <property type="entry name" value="AMP-binding_C"/>
    <property type="match status" value="1"/>
</dbReference>
<reference evidence="9" key="2">
    <citation type="submission" date="2022-02" db="EMBL/GenBank/DDBJ databases">
        <authorList>
            <person name="Elcheninov A.G."/>
            <person name="Sorokin D.Y."/>
            <person name="Kublanov I.V."/>
        </authorList>
    </citation>
    <scope>NUCLEOTIDE SEQUENCE</scope>
    <source>
        <strain evidence="9">AArc-St2</strain>
    </source>
</reference>
<dbReference type="SUPFAM" id="SSF56801">
    <property type="entry name" value="Acetyl-CoA synthetase-like"/>
    <property type="match status" value="1"/>
</dbReference>
<feature type="compositionally biased region" description="Low complexity" evidence="6">
    <location>
        <begin position="545"/>
        <end position="554"/>
    </location>
</feature>
<organism evidence="9 10">
    <name type="scientific">Natronocalculus amylovorans</name>
    <dbReference type="NCBI Taxonomy" id="2917812"/>
    <lineage>
        <taxon>Archaea</taxon>
        <taxon>Methanobacteriati</taxon>
        <taxon>Methanobacteriota</taxon>
        <taxon>Stenosarchaea group</taxon>
        <taxon>Halobacteria</taxon>
        <taxon>Halobacteriales</taxon>
        <taxon>Haloferacaceae</taxon>
        <taxon>Natronocalculus</taxon>
    </lineage>
</organism>
<dbReference type="InterPro" id="IPR045851">
    <property type="entry name" value="AMP-bd_C_sf"/>
</dbReference>
<comment type="caution">
    <text evidence="9">The sequence shown here is derived from an EMBL/GenBank/DDBJ whole genome shotgun (WGS) entry which is preliminary data.</text>
</comment>
<dbReference type="GO" id="GO:0008756">
    <property type="term" value="F:o-succinylbenzoate-CoA ligase activity"/>
    <property type="evidence" value="ECO:0007669"/>
    <property type="project" value="UniProtKB-EC"/>
</dbReference>
<accession>A0AAE3FX09</accession>
<keyword evidence="10" id="KW-1185">Reference proteome</keyword>
<keyword evidence="4" id="KW-0547">Nucleotide-binding</keyword>
<proteinExistence type="inferred from homology"/>
<feature type="compositionally biased region" description="Basic and acidic residues" evidence="6">
    <location>
        <begin position="526"/>
        <end position="535"/>
    </location>
</feature>
<gene>
    <name evidence="9" type="primary">menE</name>
    <name evidence="9" type="ORF">AArcSt2_08205</name>
</gene>
<dbReference type="Pfam" id="PF00501">
    <property type="entry name" value="AMP-binding"/>
    <property type="match status" value="1"/>
</dbReference>
<keyword evidence="5" id="KW-0067">ATP-binding</keyword>
<evidence type="ECO:0000256" key="5">
    <source>
        <dbReference type="ARBA" id="ARBA00022840"/>
    </source>
</evidence>
<reference evidence="9" key="1">
    <citation type="journal article" date="2022" name="Syst. Appl. Microbiol.">
        <title>Natronocalculus amylovorans gen. nov., sp. nov., and Natranaeroarchaeum aerophilus sp. nov., dominant culturable amylolytic natronoarchaea from hypersaline soda lakes in southwestern Siberia.</title>
        <authorList>
            <person name="Sorokin D.Y."/>
            <person name="Elcheninov A.G."/>
            <person name="Khizhniak T.V."/>
            <person name="Koenen M."/>
            <person name="Bale N.J."/>
            <person name="Damste J.S.S."/>
            <person name="Kublanov I.V."/>
        </authorList>
    </citation>
    <scope>NUCLEOTIDE SEQUENCE</scope>
    <source>
        <strain evidence="9">AArc-St2</strain>
    </source>
</reference>
<dbReference type="InterPro" id="IPR042099">
    <property type="entry name" value="ANL_N_sf"/>
</dbReference>
<feature type="domain" description="AMP-dependent synthetase/ligase" evidence="7">
    <location>
        <begin position="6"/>
        <end position="356"/>
    </location>
</feature>
<evidence type="ECO:0000256" key="3">
    <source>
        <dbReference type="ARBA" id="ARBA00022598"/>
    </source>
</evidence>
<dbReference type="PANTHER" id="PTHR43201:SF5">
    <property type="entry name" value="MEDIUM-CHAIN ACYL-COA LIGASE ACSF2, MITOCHONDRIAL"/>
    <property type="match status" value="1"/>
</dbReference>
<name>A0AAE3FX09_9EURY</name>
<dbReference type="AlphaFoldDB" id="A0AAE3FX09"/>
<evidence type="ECO:0000259" key="7">
    <source>
        <dbReference type="Pfam" id="PF00501"/>
    </source>
</evidence>
<evidence type="ECO:0000259" key="8">
    <source>
        <dbReference type="Pfam" id="PF13193"/>
    </source>
</evidence>
<dbReference type="EMBL" id="JAKRVX010000003">
    <property type="protein sequence ID" value="MCL9816923.1"/>
    <property type="molecule type" value="Genomic_DNA"/>
</dbReference>
<dbReference type="GO" id="GO:0005524">
    <property type="term" value="F:ATP binding"/>
    <property type="evidence" value="ECO:0007669"/>
    <property type="project" value="UniProtKB-KW"/>
</dbReference>
<dbReference type="InterPro" id="IPR010192">
    <property type="entry name" value="MenE"/>
</dbReference>
<evidence type="ECO:0000256" key="1">
    <source>
        <dbReference type="ARBA" id="ARBA00006432"/>
    </source>
</evidence>